<dbReference type="GO" id="GO:0046872">
    <property type="term" value="F:metal ion binding"/>
    <property type="evidence" value="ECO:0007669"/>
    <property type="project" value="UniProtKB-KW"/>
</dbReference>
<evidence type="ECO:0000313" key="12">
    <source>
        <dbReference type="EMBL" id="REL25961.1"/>
    </source>
</evidence>
<evidence type="ECO:0000256" key="10">
    <source>
        <dbReference type="ARBA" id="ARBA00031306"/>
    </source>
</evidence>
<proteinExistence type="inferred from homology"/>
<keyword evidence="5" id="KW-0285">Flavoprotein</keyword>
<evidence type="ECO:0000256" key="9">
    <source>
        <dbReference type="ARBA" id="ARBA00022842"/>
    </source>
</evidence>
<evidence type="ECO:0000256" key="8">
    <source>
        <dbReference type="ARBA" id="ARBA00022827"/>
    </source>
</evidence>
<keyword evidence="7" id="KW-0479">Metal-binding</keyword>
<dbReference type="Proteomes" id="UP000256478">
    <property type="component" value="Unassembled WGS sequence"/>
</dbReference>
<sequence length="290" mass="31946">MYSYRFHSMTVPCQLTLVGKCQQQLERVAKLVEANTQRLAKKYNFYQADSWLNQTINQRKMSSVNLDKETAQVLSQVHQLSQATNSLFDITVGTVKALAQQAPELSYQALFSRCQPAMGIEVWSLDGPLLTFCCADTQLDLGGVIKEYAVDQAALICRQQGVEGGLINFGGDIISWGLKSDGNQFRIALANPVEQGQIVCTLPLYNQAFTTSGHSERAFFCGQQSRSHILARDGVSRQVLSASVLSHSVLLSGIYSTALAIEPMLVIPRTIASLFVDQELQVRQGADFIC</sequence>
<dbReference type="PANTHER" id="PTHR30040">
    <property type="entry name" value="THIAMINE BIOSYNTHESIS LIPOPROTEIN APBE"/>
    <property type="match status" value="1"/>
</dbReference>
<accession>A0A3E0TMZ8</accession>
<evidence type="ECO:0000313" key="13">
    <source>
        <dbReference type="Proteomes" id="UP000256478"/>
    </source>
</evidence>
<evidence type="ECO:0000256" key="1">
    <source>
        <dbReference type="ARBA" id="ARBA00001946"/>
    </source>
</evidence>
<keyword evidence="8" id="KW-0274">FAD</keyword>
<dbReference type="EMBL" id="QUOU01000001">
    <property type="protein sequence ID" value="REL25961.1"/>
    <property type="molecule type" value="Genomic_DNA"/>
</dbReference>
<name>A0A3E0TMZ8_9GAMM</name>
<dbReference type="InterPro" id="IPR024932">
    <property type="entry name" value="ApbE"/>
</dbReference>
<evidence type="ECO:0000256" key="2">
    <source>
        <dbReference type="ARBA" id="ARBA00008282"/>
    </source>
</evidence>
<dbReference type="Gene3D" id="3.10.520.10">
    <property type="entry name" value="ApbE-like domains"/>
    <property type="match status" value="1"/>
</dbReference>
<evidence type="ECO:0000256" key="5">
    <source>
        <dbReference type="ARBA" id="ARBA00022630"/>
    </source>
</evidence>
<evidence type="ECO:0000256" key="3">
    <source>
        <dbReference type="ARBA" id="ARBA00011955"/>
    </source>
</evidence>
<protein>
    <recommendedName>
        <fullName evidence="4">FAD:protein FMN transferase</fullName>
        <ecNumber evidence="3">2.7.1.180</ecNumber>
    </recommendedName>
    <alternativeName>
        <fullName evidence="10">Flavin transferase</fullName>
    </alternativeName>
</protein>
<comment type="cofactor">
    <cofactor evidence="1">
        <name>Mg(2+)</name>
        <dbReference type="ChEBI" id="CHEBI:18420"/>
    </cofactor>
</comment>
<dbReference type="PANTHER" id="PTHR30040:SF2">
    <property type="entry name" value="FAD:PROTEIN FMN TRANSFERASE"/>
    <property type="match status" value="1"/>
</dbReference>
<comment type="similarity">
    <text evidence="2">Belongs to the ApbE family.</text>
</comment>
<dbReference type="InterPro" id="IPR003374">
    <property type="entry name" value="ApbE-like_sf"/>
</dbReference>
<organism evidence="12 13">
    <name type="scientific">Thalassotalea euphylliae</name>
    <dbReference type="NCBI Taxonomy" id="1655234"/>
    <lineage>
        <taxon>Bacteria</taxon>
        <taxon>Pseudomonadati</taxon>
        <taxon>Pseudomonadota</taxon>
        <taxon>Gammaproteobacteria</taxon>
        <taxon>Alteromonadales</taxon>
        <taxon>Colwelliaceae</taxon>
        <taxon>Thalassotalea</taxon>
    </lineage>
</organism>
<dbReference type="SUPFAM" id="SSF143631">
    <property type="entry name" value="ApbE-like"/>
    <property type="match status" value="1"/>
</dbReference>
<evidence type="ECO:0000256" key="4">
    <source>
        <dbReference type="ARBA" id="ARBA00016337"/>
    </source>
</evidence>
<dbReference type="EC" id="2.7.1.180" evidence="3"/>
<gene>
    <name evidence="12" type="ORF">DXX93_04880</name>
</gene>
<evidence type="ECO:0000256" key="7">
    <source>
        <dbReference type="ARBA" id="ARBA00022723"/>
    </source>
</evidence>
<dbReference type="GO" id="GO:0016740">
    <property type="term" value="F:transferase activity"/>
    <property type="evidence" value="ECO:0007669"/>
    <property type="project" value="UniProtKB-KW"/>
</dbReference>
<comment type="caution">
    <text evidence="12">The sequence shown here is derived from an EMBL/GenBank/DDBJ whole genome shotgun (WGS) entry which is preliminary data.</text>
</comment>
<dbReference type="OrthoDB" id="9778595at2"/>
<evidence type="ECO:0000256" key="6">
    <source>
        <dbReference type="ARBA" id="ARBA00022679"/>
    </source>
</evidence>
<keyword evidence="9" id="KW-0460">Magnesium</keyword>
<dbReference type="AlphaFoldDB" id="A0A3E0TMZ8"/>
<comment type="catalytic activity">
    <reaction evidence="11">
        <text>L-threonyl-[protein] + FAD = FMN-L-threonyl-[protein] + AMP + H(+)</text>
        <dbReference type="Rhea" id="RHEA:36847"/>
        <dbReference type="Rhea" id="RHEA-COMP:11060"/>
        <dbReference type="Rhea" id="RHEA-COMP:11061"/>
        <dbReference type="ChEBI" id="CHEBI:15378"/>
        <dbReference type="ChEBI" id="CHEBI:30013"/>
        <dbReference type="ChEBI" id="CHEBI:57692"/>
        <dbReference type="ChEBI" id="CHEBI:74257"/>
        <dbReference type="ChEBI" id="CHEBI:456215"/>
        <dbReference type="EC" id="2.7.1.180"/>
    </reaction>
</comment>
<dbReference type="Pfam" id="PF02424">
    <property type="entry name" value="ApbE"/>
    <property type="match status" value="1"/>
</dbReference>
<reference evidence="12 13" key="1">
    <citation type="submission" date="2018-08" db="EMBL/GenBank/DDBJ databases">
        <title>Thalassotalea euphylliae genome.</title>
        <authorList>
            <person name="Summers S."/>
            <person name="Rice S.A."/>
            <person name="Freckelton M.L."/>
            <person name="Nedved B.T."/>
            <person name="Hadfield M.G."/>
        </authorList>
    </citation>
    <scope>NUCLEOTIDE SEQUENCE [LARGE SCALE GENOMIC DNA]</scope>
    <source>
        <strain evidence="12 13">H1</strain>
    </source>
</reference>
<keyword evidence="6 12" id="KW-0808">Transferase</keyword>
<evidence type="ECO:0000256" key="11">
    <source>
        <dbReference type="ARBA" id="ARBA00048540"/>
    </source>
</evidence>